<feature type="domain" description="HTH marR-type" evidence="4">
    <location>
        <begin position="1"/>
        <end position="160"/>
    </location>
</feature>
<dbReference type="SUPFAM" id="SSF46785">
    <property type="entry name" value="Winged helix' DNA-binding domain"/>
    <property type="match status" value="1"/>
</dbReference>
<gene>
    <name evidence="5" type="ORF">FCU45_11250</name>
</gene>
<organism evidence="5 6">
    <name type="scientific">Sulfurimonas crateris</name>
    <dbReference type="NCBI Taxonomy" id="2574727"/>
    <lineage>
        <taxon>Bacteria</taxon>
        <taxon>Pseudomonadati</taxon>
        <taxon>Campylobacterota</taxon>
        <taxon>Epsilonproteobacteria</taxon>
        <taxon>Campylobacterales</taxon>
        <taxon>Sulfurimonadaceae</taxon>
        <taxon>Sulfurimonas</taxon>
    </lineage>
</organism>
<name>A0A4U2Z3E4_9BACT</name>
<evidence type="ECO:0000313" key="5">
    <source>
        <dbReference type="EMBL" id="TKI68274.1"/>
    </source>
</evidence>
<dbReference type="PANTHER" id="PTHR42756">
    <property type="entry name" value="TRANSCRIPTIONAL REGULATOR, MARR"/>
    <property type="match status" value="1"/>
</dbReference>
<sequence length="166" mass="18858">MKKNRVHTDLITNFYGKVSGGELPEVFLMTFPIALIQKTIFTHAESFLKEKFDLLNSEVDVLASLFTHGKILSPTQLYDLTIFSSGGMTKVLKKLESKGFIYRKEDENDKRCMLVCLTQSGEDIVLNSLGEISKECSKYFEAFSEEERVLFSSLLKKVLLNINSVK</sequence>
<reference evidence="5 6" key="1">
    <citation type="submission" date="2019-04" db="EMBL/GenBank/DDBJ databases">
        <title>Sulfurimonas crateris sp. nov. a facultative anaerobic sulfur-oxidizing chemolithautotrophic bacterium isolated from a terrestrial mud vulcano.</title>
        <authorList>
            <person name="Ratnikova N.M."/>
            <person name="Slobodkin A.I."/>
            <person name="Merkel A.Y."/>
            <person name="Novikov A."/>
            <person name="Bonch-Osmolovskaya E.A."/>
            <person name="Slobodkina G.B."/>
        </authorList>
    </citation>
    <scope>NUCLEOTIDE SEQUENCE [LARGE SCALE GENOMIC DNA]</scope>
    <source>
        <strain evidence="5 6">SN118</strain>
    </source>
</reference>
<accession>A0A4U2Z3E4</accession>
<dbReference type="GO" id="GO:0003677">
    <property type="term" value="F:DNA binding"/>
    <property type="evidence" value="ECO:0007669"/>
    <property type="project" value="UniProtKB-KW"/>
</dbReference>
<evidence type="ECO:0000259" key="4">
    <source>
        <dbReference type="PROSITE" id="PS50995"/>
    </source>
</evidence>
<dbReference type="GO" id="GO:0003700">
    <property type="term" value="F:DNA-binding transcription factor activity"/>
    <property type="evidence" value="ECO:0007669"/>
    <property type="project" value="InterPro"/>
</dbReference>
<comment type="caution">
    <text evidence="5">The sequence shown here is derived from an EMBL/GenBank/DDBJ whole genome shotgun (WGS) entry which is preliminary data.</text>
</comment>
<keyword evidence="2" id="KW-0238">DNA-binding</keyword>
<dbReference type="Pfam" id="PF01047">
    <property type="entry name" value="MarR"/>
    <property type="match status" value="1"/>
</dbReference>
<dbReference type="PRINTS" id="PR00598">
    <property type="entry name" value="HTHMARR"/>
</dbReference>
<dbReference type="InterPro" id="IPR036390">
    <property type="entry name" value="WH_DNA-bd_sf"/>
</dbReference>
<dbReference type="EMBL" id="SZPX01000009">
    <property type="protein sequence ID" value="TKI68274.1"/>
    <property type="molecule type" value="Genomic_DNA"/>
</dbReference>
<dbReference type="PANTHER" id="PTHR42756:SF1">
    <property type="entry name" value="TRANSCRIPTIONAL REPRESSOR OF EMRAB OPERON"/>
    <property type="match status" value="1"/>
</dbReference>
<keyword evidence="1" id="KW-0805">Transcription regulation</keyword>
<proteinExistence type="predicted"/>
<evidence type="ECO:0000313" key="6">
    <source>
        <dbReference type="Proteomes" id="UP000309561"/>
    </source>
</evidence>
<dbReference type="AlphaFoldDB" id="A0A4U2Z3E4"/>
<dbReference type="InterPro" id="IPR000835">
    <property type="entry name" value="HTH_MarR-typ"/>
</dbReference>
<dbReference type="InterPro" id="IPR036388">
    <property type="entry name" value="WH-like_DNA-bd_sf"/>
</dbReference>
<dbReference type="SMART" id="SM00347">
    <property type="entry name" value="HTH_MARR"/>
    <property type="match status" value="1"/>
</dbReference>
<dbReference type="Proteomes" id="UP000309561">
    <property type="component" value="Unassembled WGS sequence"/>
</dbReference>
<dbReference type="RefSeq" id="WP_137015351.1">
    <property type="nucleotide sequence ID" value="NZ_SZPX01000009.1"/>
</dbReference>
<dbReference type="OrthoDB" id="5343771at2"/>
<evidence type="ECO:0000256" key="1">
    <source>
        <dbReference type="ARBA" id="ARBA00023015"/>
    </source>
</evidence>
<evidence type="ECO:0000256" key="3">
    <source>
        <dbReference type="ARBA" id="ARBA00023163"/>
    </source>
</evidence>
<evidence type="ECO:0000256" key="2">
    <source>
        <dbReference type="ARBA" id="ARBA00023125"/>
    </source>
</evidence>
<dbReference type="PROSITE" id="PS50995">
    <property type="entry name" value="HTH_MARR_2"/>
    <property type="match status" value="1"/>
</dbReference>
<keyword evidence="6" id="KW-1185">Reference proteome</keyword>
<keyword evidence="3" id="KW-0804">Transcription</keyword>
<dbReference type="Gene3D" id="1.10.10.10">
    <property type="entry name" value="Winged helix-like DNA-binding domain superfamily/Winged helix DNA-binding domain"/>
    <property type="match status" value="1"/>
</dbReference>
<protein>
    <submittedName>
        <fullName evidence="5">MarR family transcriptional regulator</fullName>
    </submittedName>
</protein>